<dbReference type="Pfam" id="PF08205">
    <property type="entry name" value="C2-set_2"/>
    <property type="match status" value="1"/>
</dbReference>
<dbReference type="Pfam" id="PF13927">
    <property type="entry name" value="Ig_3"/>
    <property type="match status" value="1"/>
</dbReference>
<evidence type="ECO:0000313" key="6">
    <source>
        <dbReference type="EMBL" id="CDQ60746.1"/>
    </source>
</evidence>
<proteinExistence type="predicted"/>
<evidence type="ECO:0000313" key="7">
    <source>
        <dbReference type="Proteomes" id="UP000193380"/>
    </source>
</evidence>
<evidence type="ECO:0000256" key="3">
    <source>
        <dbReference type="ARBA" id="ARBA00023157"/>
    </source>
</evidence>
<protein>
    <recommendedName>
        <fullName evidence="5">Ig-like domain-containing protein</fullName>
    </recommendedName>
</protein>
<dbReference type="EMBL" id="FR904357">
    <property type="protein sequence ID" value="CDQ60746.1"/>
    <property type="molecule type" value="Genomic_DNA"/>
</dbReference>
<sequence>MITQHCFLPDPPKNTSLSVSPSSSVAEGSSVTLTCSSNANPAVKNYTWYRVEGREKDIVGSEEDLNISSVTRLSNEKYYCEAQNVHGLQTSEAISIDVTFASEILNTSHCIRISATSQIRCFCDSYGNPAPTLVWQLAGESVNHSTNTIISEEPMGRAGLSSSLTIHQSQKIQSLVCLSSNFIAFDSFSFDLTSMKTLEGRFRRHLSCSTPELVPNSPPVPLTIQELGTIRFYLYFCQNVIIDIALLCSMFSTYVV</sequence>
<dbReference type="PANTHER" id="PTHR46013:SF4">
    <property type="entry name" value="B-CELL RECEPTOR CD22-RELATED"/>
    <property type="match status" value="1"/>
</dbReference>
<evidence type="ECO:0000256" key="1">
    <source>
        <dbReference type="ARBA" id="ARBA00004167"/>
    </source>
</evidence>
<dbReference type="InterPro" id="IPR003598">
    <property type="entry name" value="Ig_sub2"/>
</dbReference>
<name>A0A060W171_ONCMY</name>
<dbReference type="InterPro" id="IPR013162">
    <property type="entry name" value="CD80_C2-set"/>
</dbReference>
<reference evidence="6" key="2">
    <citation type="submission" date="2014-03" db="EMBL/GenBank/DDBJ databases">
        <authorList>
            <person name="Genoscope - CEA"/>
        </authorList>
    </citation>
    <scope>NUCLEOTIDE SEQUENCE</scope>
</reference>
<dbReference type="InterPro" id="IPR007110">
    <property type="entry name" value="Ig-like_dom"/>
</dbReference>
<feature type="domain" description="Ig-like" evidence="5">
    <location>
        <begin position="12"/>
        <end position="95"/>
    </location>
</feature>
<comment type="subcellular location">
    <subcellularLocation>
        <location evidence="1">Membrane</location>
        <topology evidence="1">Single-pass membrane protein</topology>
    </subcellularLocation>
</comment>
<evidence type="ECO:0000256" key="4">
    <source>
        <dbReference type="SAM" id="MobiDB-lite"/>
    </source>
</evidence>
<dbReference type="PANTHER" id="PTHR46013">
    <property type="entry name" value="VASCULAR CELL ADHESION MOLECULE 1"/>
    <property type="match status" value="1"/>
</dbReference>
<dbReference type="Gene3D" id="2.60.40.10">
    <property type="entry name" value="Immunoglobulins"/>
    <property type="match status" value="2"/>
</dbReference>
<dbReference type="PROSITE" id="PS50835">
    <property type="entry name" value="IG_LIKE"/>
    <property type="match status" value="1"/>
</dbReference>
<dbReference type="InterPro" id="IPR013783">
    <property type="entry name" value="Ig-like_fold"/>
</dbReference>
<evidence type="ECO:0000259" key="5">
    <source>
        <dbReference type="PROSITE" id="PS50835"/>
    </source>
</evidence>
<dbReference type="InterPro" id="IPR003599">
    <property type="entry name" value="Ig_sub"/>
</dbReference>
<organism evidence="6 7">
    <name type="scientific">Oncorhynchus mykiss</name>
    <name type="common">Rainbow trout</name>
    <name type="synonym">Salmo gairdneri</name>
    <dbReference type="NCBI Taxonomy" id="8022"/>
    <lineage>
        <taxon>Eukaryota</taxon>
        <taxon>Metazoa</taxon>
        <taxon>Chordata</taxon>
        <taxon>Craniata</taxon>
        <taxon>Vertebrata</taxon>
        <taxon>Euteleostomi</taxon>
        <taxon>Actinopterygii</taxon>
        <taxon>Neopterygii</taxon>
        <taxon>Teleostei</taxon>
        <taxon>Protacanthopterygii</taxon>
        <taxon>Salmoniformes</taxon>
        <taxon>Salmonidae</taxon>
        <taxon>Salmoninae</taxon>
        <taxon>Oncorhynchus</taxon>
    </lineage>
</organism>
<dbReference type="SMART" id="SM00409">
    <property type="entry name" value="IG"/>
    <property type="match status" value="1"/>
</dbReference>
<dbReference type="AlphaFoldDB" id="A0A060W171"/>
<keyword evidence="3" id="KW-1015">Disulfide bond</keyword>
<dbReference type="STRING" id="8022.A0A060W171"/>
<dbReference type="InterPro" id="IPR036179">
    <property type="entry name" value="Ig-like_dom_sf"/>
</dbReference>
<dbReference type="Proteomes" id="UP000193380">
    <property type="component" value="Unassembled WGS sequence"/>
</dbReference>
<dbReference type="SUPFAM" id="SSF48726">
    <property type="entry name" value="Immunoglobulin"/>
    <property type="match status" value="2"/>
</dbReference>
<accession>A0A060W171</accession>
<reference evidence="6" key="1">
    <citation type="journal article" date="2014" name="Nat. Commun.">
        <title>The rainbow trout genome provides novel insights into evolution after whole-genome duplication in vertebrates.</title>
        <authorList>
            <person name="Berthelot C."/>
            <person name="Brunet F."/>
            <person name="Chalopin D."/>
            <person name="Juanchich A."/>
            <person name="Bernard M."/>
            <person name="Noel B."/>
            <person name="Bento P."/>
            <person name="Da Silva C."/>
            <person name="Labadie K."/>
            <person name="Alberti A."/>
            <person name="Aury J.M."/>
            <person name="Louis A."/>
            <person name="Dehais P."/>
            <person name="Bardou P."/>
            <person name="Montfort J."/>
            <person name="Klopp C."/>
            <person name="Cabau C."/>
            <person name="Gaspin C."/>
            <person name="Thorgaard G.H."/>
            <person name="Boussaha M."/>
            <person name="Quillet E."/>
            <person name="Guyomard R."/>
            <person name="Galiana D."/>
            <person name="Bobe J."/>
            <person name="Volff J.N."/>
            <person name="Genet C."/>
            <person name="Wincker P."/>
            <person name="Jaillon O."/>
            <person name="Roest Crollius H."/>
            <person name="Guiguen Y."/>
        </authorList>
    </citation>
    <scope>NUCLEOTIDE SEQUENCE [LARGE SCALE GENOMIC DNA]</scope>
</reference>
<dbReference type="GO" id="GO:0016020">
    <property type="term" value="C:membrane"/>
    <property type="evidence" value="ECO:0007669"/>
    <property type="project" value="UniProtKB-SubCell"/>
</dbReference>
<keyword evidence="2" id="KW-0472">Membrane</keyword>
<evidence type="ECO:0000256" key="2">
    <source>
        <dbReference type="ARBA" id="ARBA00023136"/>
    </source>
</evidence>
<dbReference type="SMART" id="SM00408">
    <property type="entry name" value="IGc2"/>
    <property type="match status" value="1"/>
</dbReference>
<dbReference type="PaxDb" id="8022-A0A060W171"/>
<feature type="region of interest" description="Disordered" evidence="4">
    <location>
        <begin position="1"/>
        <end position="21"/>
    </location>
</feature>
<gene>
    <name evidence="6" type="ORF">GSONMT00082398001</name>
</gene>